<dbReference type="OrthoDB" id="10262656at2759"/>
<accession>A0A0D1XYR6</accession>
<feature type="transmembrane region" description="Helical" evidence="7">
    <location>
        <begin position="498"/>
        <end position="517"/>
    </location>
</feature>
<dbReference type="PANTHER" id="PTHR23504">
    <property type="entry name" value="MAJOR FACILITATOR SUPERFAMILY DOMAIN-CONTAINING PROTEIN 10"/>
    <property type="match status" value="1"/>
</dbReference>
<feature type="compositionally biased region" description="Basic and acidic residues" evidence="6">
    <location>
        <begin position="263"/>
        <end position="272"/>
    </location>
</feature>
<evidence type="ECO:0000256" key="5">
    <source>
        <dbReference type="ARBA" id="ARBA00023136"/>
    </source>
</evidence>
<dbReference type="InterPro" id="IPR036259">
    <property type="entry name" value="MFS_trans_sf"/>
</dbReference>
<keyword evidence="2" id="KW-0813">Transport</keyword>
<feature type="transmembrane region" description="Helical" evidence="7">
    <location>
        <begin position="363"/>
        <end position="386"/>
    </location>
</feature>
<keyword evidence="10" id="KW-1185">Reference proteome</keyword>
<dbReference type="HOGENOM" id="CLU_001265_54_5_1"/>
<feature type="transmembrane region" description="Helical" evidence="7">
    <location>
        <begin position="157"/>
        <end position="176"/>
    </location>
</feature>
<feature type="region of interest" description="Disordered" evidence="6">
    <location>
        <begin position="526"/>
        <end position="557"/>
    </location>
</feature>
<dbReference type="Proteomes" id="UP000053259">
    <property type="component" value="Unassembled WGS sequence"/>
</dbReference>
<feature type="transmembrane region" description="Helical" evidence="7">
    <location>
        <begin position="96"/>
        <end position="114"/>
    </location>
</feature>
<gene>
    <name evidence="9" type="ORF">PV09_01830</name>
</gene>
<feature type="transmembrane region" description="Helical" evidence="7">
    <location>
        <begin position="321"/>
        <end position="343"/>
    </location>
</feature>
<dbReference type="EMBL" id="KN847532">
    <property type="protein sequence ID" value="KIW07921.1"/>
    <property type="molecule type" value="Genomic_DNA"/>
</dbReference>
<evidence type="ECO:0000313" key="9">
    <source>
        <dbReference type="EMBL" id="KIW07921.1"/>
    </source>
</evidence>
<comment type="subcellular location">
    <subcellularLocation>
        <location evidence="1">Membrane</location>
        <topology evidence="1">Multi-pass membrane protein</topology>
    </subcellularLocation>
</comment>
<sequence length="557" mass="60605">MGLLRYFARSKMGSKSETSFPMRPLFILALCRICEPIAFTSIFPYIYYMVQSFGIAKDEKQISIYAGMVTSAFAIAEFSASIFWGWLSDKIGRKPVLLTGLAGTGISMLIFGFAKSLPVALLARTLGGLLNGNIGVILTTVGEVVTVEAHQSRAFSIMPFVWCIGSIIGAVIGGTLADPVKNCPSIFGKSAFFIEFPYLLPNLVCTGVVMLGLAVGFLFLEETHQDKRNRNDVGLKLGRQILQRVPCVGRRPSEKGSSADPRQSADDEKGDYHAIPTSPKVAATNPVTPDLATPTLLSEKVQEEPKVSVCKSLTRQIKLIIVSYGLLAFHTIALEQLLPILFASKDSQDTPVYPFKFDGGFDLSAQTIGFLLSFQGFLQMIAQVIIFPRVSDRFGPLVTFRIAVLGYPVLYLLIPYLALAPRSLRFLCISVVLLWKVTAQSFSFPSQSIMLSNSAPSKRVLGTLNGIAMSAASLARAFGPTIIGYIHALGRQSGYSIFSWWSCALVAVLGAIVSLLMTEPGRRSEMATVAQDEHDEERAEAQPLLPRLSDELEANGC</sequence>
<evidence type="ECO:0000256" key="2">
    <source>
        <dbReference type="ARBA" id="ARBA00022448"/>
    </source>
</evidence>
<feature type="transmembrane region" description="Helical" evidence="7">
    <location>
        <begin position="398"/>
        <end position="418"/>
    </location>
</feature>
<dbReference type="InParanoid" id="A0A0D1XYR6"/>
<name>A0A0D1XYR6_9PEZI</name>
<feature type="transmembrane region" description="Helical" evidence="7">
    <location>
        <begin position="464"/>
        <end position="486"/>
    </location>
</feature>
<dbReference type="VEuPathDB" id="FungiDB:PV09_01830"/>
<keyword evidence="4 7" id="KW-1133">Transmembrane helix</keyword>
<proteinExistence type="predicted"/>
<feature type="transmembrane region" description="Helical" evidence="7">
    <location>
        <begin position="62"/>
        <end position="84"/>
    </location>
</feature>
<dbReference type="SUPFAM" id="SSF103473">
    <property type="entry name" value="MFS general substrate transporter"/>
    <property type="match status" value="1"/>
</dbReference>
<feature type="transmembrane region" description="Helical" evidence="7">
    <location>
        <begin position="126"/>
        <end position="145"/>
    </location>
</feature>
<evidence type="ECO:0000256" key="1">
    <source>
        <dbReference type="ARBA" id="ARBA00004141"/>
    </source>
</evidence>
<evidence type="ECO:0000259" key="8">
    <source>
        <dbReference type="PROSITE" id="PS50850"/>
    </source>
</evidence>
<dbReference type="GeneID" id="27309803"/>
<dbReference type="PROSITE" id="PS50850">
    <property type="entry name" value="MFS"/>
    <property type="match status" value="1"/>
</dbReference>
<feature type="region of interest" description="Disordered" evidence="6">
    <location>
        <begin position="249"/>
        <end position="284"/>
    </location>
</feature>
<dbReference type="CDD" id="cd17330">
    <property type="entry name" value="MFS_SLC46_TetA_like"/>
    <property type="match status" value="1"/>
</dbReference>
<evidence type="ECO:0000256" key="7">
    <source>
        <dbReference type="SAM" id="Phobius"/>
    </source>
</evidence>
<feature type="transmembrane region" description="Helical" evidence="7">
    <location>
        <begin position="25"/>
        <end position="50"/>
    </location>
</feature>
<evidence type="ECO:0000256" key="6">
    <source>
        <dbReference type="SAM" id="MobiDB-lite"/>
    </source>
</evidence>
<dbReference type="RefSeq" id="XP_016217790.1">
    <property type="nucleotide sequence ID" value="XM_016354778.1"/>
</dbReference>
<protein>
    <recommendedName>
        <fullName evidence="8">Major facilitator superfamily (MFS) profile domain-containing protein</fullName>
    </recommendedName>
</protein>
<organism evidence="9 10">
    <name type="scientific">Verruconis gallopava</name>
    <dbReference type="NCBI Taxonomy" id="253628"/>
    <lineage>
        <taxon>Eukaryota</taxon>
        <taxon>Fungi</taxon>
        <taxon>Dikarya</taxon>
        <taxon>Ascomycota</taxon>
        <taxon>Pezizomycotina</taxon>
        <taxon>Dothideomycetes</taxon>
        <taxon>Pleosporomycetidae</taxon>
        <taxon>Venturiales</taxon>
        <taxon>Sympoventuriaceae</taxon>
        <taxon>Verruconis</taxon>
    </lineage>
</organism>
<keyword evidence="3 7" id="KW-0812">Transmembrane</keyword>
<dbReference type="FunCoup" id="A0A0D1XYR6">
    <property type="interactions" value="63"/>
</dbReference>
<feature type="domain" description="Major facilitator superfamily (MFS) profile" evidence="8">
    <location>
        <begin position="24"/>
        <end position="522"/>
    </location>
</feature>
<dbReference type="PANTHER" id="PTHR23504:SF15">
    <property type="entry name" value="MAJOR FACILITATOR SUPERFAMILY (MFS) PROFILE DOMAIN-CONTAINING PROTEIN"/>
    <property type="match status" value="1"/>
</dbReference>
<keyword evidence="5 7" id="KW-0472">Membrane</keyword>
<dbReference type="Pfam" id="PF07690">
    <property type="entry name" value="MFS_1"/>
    <property type="match status" value="2"/>
</dbReference>
<dbReference type="Gene3D" id="1.20.1250.20">
    <property type="entry name" value="MFS general substrate transporter like domains"/>
    <property type="match status" value="1"/>
</dbReference>
<evidence type="ECO:0000313" key="10">
    <source>
        <dbReference type="Proteomes" id="UP000053259"/>
    </source>
</evidence>
<evidence type="ECO:0000256" key="4">
    <source>
        <dbReference type="ARBA" id="ARBA00022989"/>
    </source>
</evidence>
<dbReference type="InterPro" id="IPR011701">
    <property type="entry name" value="MFS"/>
</dbReference>
<reference evidence="9 10" key="1">
    <citation type="submission" date="2015-01" db="EMBL/GenBank/DDBJ databases">
        <title>The Genome Sequence of Ochroconis gallopava CBS43764.</title>
        <authorList>
            <consortium name="The Broad Institute Genomics Platform"/>
            <person name="Cuomo C."/>
            <person name="de Hoog S."/>
            <person name="Gorbushina A."/>
            <person name="Stielow B."/>
            <person name="Teixiera M."/>
            <person name="Abouelleil A."/>
            <person name="Chapman S.B."/>
            <person name="Priest M."/>
            <person name="Young S.K."/>
            <person name="Wortman J."/>
            <person name="Nusbaum C."/>
            <person name="Birren B."/>
        </authorList>
    </citation>
    <scope>NUCLEOTIDE SEQUENCE [LARGE SCALE GENOMIC DNA]</scope>
    <source>
        <strain evidence="9 10">CBS 43764</strain>
    </source>
</reference>
<dbReference type="AlphaFoldDB" id="A0A0D1XYR6"/>
<dbReference type="InterPro" id="IPR020846">
    <property type="entry name" value="MFS_dom"/>
</dbReference>
<evidence type="ECO:0000256" key="3">
    <source>
        <dbReference type="ARBA" id="ARBA00022692"/>
    </source>
</evidence>
<dbReference type="GO" id="GO:0016020">
    <property type="term" value="C:membrane"/>
    <property type="evidence" value="ECO:0007669"/>
    <property type="project" value="UniProtKB-SubCell"/>
</dbReference>
<dbReference type="GO" id="GO:0022857">
    <property type="term" value="F:transmembrane transporter activity"/>
    <property type="evidence" value="ECO:0007669"/>
    <property type="project" value="InterPro"/>
</dbReference>
<feature type="transmembrane region" description="Helical" evidence="7">
    <location>
        <begin position="196"/>
        <end position="220"/>
    </location>
</feature>